<dbReference type="CDD" id="cd11304">
    <property type="entry name" value="Cadherin_repeat"/>
    <property type="match status" value="1"/>
</dbReference>
<reference evidence="16" key="1">
    <citation type="submission" date="2025-08" db="UniProtKB">
        <authorList>
            <consortium name="RefSeq"/>
        </authorList>
    </citation>
    <scope>IDENTIFICATION</scope>
</reference>
<keyword evidence="4" id="KW-0732">Signal</keyword>
<evidence type="ECO:0000313" key="16">
    <source>
        <dbReference type="RefSeq" id="XP_005755672.1"/>
    </source>
</evidence>
<dbReference type="Gene3D" id="2.60.40.10">
    <property type="entry name" value="Immunoglobulins"/>
    <property type="match status" value="1"/>
</dbReference>
<keyword evidence="2" id="KW-1003">Cell membrane</keyword>
<dbReference type="FunFam" id="2.60.40.60:FF:000004">
    <property type="entry name" value="Protocadherin 1 gamma 2"/>
    <property type="match status" value="1"/>
</dbReference>
<dbReference type="InterPro" id="IPR007110">
    <property type="entry name" value="Ig-like_dom"/>
</dbReference>
<evidence type="ECO:0000256" key="10">
    <source>
        <dbReference type="ARBA" id="ARBA00023180"/>
    </source>
</evidence>
<feature type="transmembrane region" description="Helical" evidence="12">
    <location>
        <begin position="337"/>
        <end position="361"/>
    </location>
</feature>
<dbReference type="AlphaFoldDB" id="A0A9Y3W1C3"/>
<organism evidence="15 16">
    <name type="scientific">Pundamilia nyererei</name>
    <dbReference type="NCBI Taxonomy" id="303518"/>
    <lineage>
        <taxon>Eukaryota</taxon>
        <taxon>Metazoa</taxon>
        <taxon>Chordata</taxon>
        <taxon>Craniata</taxon>
        <taxon>Vertebrata</taxon>
        <taxon>Euteleostomi</taxon>
        <taxon>Actinopterygii</taxon>
        <taxon>Neopterygii</taxon>
        <taxon>Teleostei</taxon>
        <taxon>Neoteleostei</taxon>
        <taxon>Acanthomorphata</taxon>
        <taxon>Ovalentaria</taxon>
        <taxon>Cichlomorphae</taxon>
        <taxon>Cichliformes</taxon>
        <taxon>Cichlidae</taxon>
        <taxon>African cichlids</taxon>
        <taxon>Pseudocrenilabrinae</taxon>
        <taxon>Haplochromini</taxon>
        <taxon>Pundamilia</taxon>
    </lineage>
</organism>
<comment type="subcellular location">
    <subcellularLocation>
        <location evidence="1">Cell membrane</location>
        <topology evidence="1">Single-pass type I membrane protein</topology>
    </subcellularLocation>
</comment>
<dbReference type="PROSITE" id="PS50835">
    <property type="entry name" value="IG_LIKE"/>
    <property type="match status" value="1"/>
</dbReference>
<evidence type="ECO:0000256" key="4">
    <source>
        <dbReference type="ARBA" id="ARBA00022729"/>
    </source>
</evidence>
<dbReference type="PROSITE" id="PS00232">
    <property type="entry name" value="CADHERIN_1"/>
    <property type="match status" value="1"/>
</dbReference>
<evidence type="ECO:0000256" key="12">
    <source>
        <dbReference type="SAM" id="Phobius"/>
    </source>
</evidence>
<dbReference type="InterPro" id="IPR050174">
    <property type="entry name" value="Protocadherin/Cadherin-CA"/>
</dbReference>
<dbReference type="RefSeq" id="XP_005755672.1">
    <property type="nucleotide sequence ID" value="XM_005755615.1"/>
</dbReference>
<dbReference type="GO" id="GO:0005509">
    <property type="term" value="F:calcium ion binding"/>
    <property type="evidence" value="ECO:0007669"/>
    <property type="project" value="UniProtKB-UniRule"/>
</dbReference>
<dbReference type="GO" id="GO:0007156">
    <property type="term" value="P:homophilic cell adhesion via plasma membrane adhesion molecules"/>
    <property type="evidence" value="ECO:0007669"/>
    <property type="project" value="InterPro"/>
</dbReference>
<dbReference type="SUPFAM" id="SSF49313">
    <property type="entry name" value="Cadherin-like"/>
    <property type="match status" value="1"/>
</dbReference>
<protein>
    <submittedName>
        <fullName evidence="16">Protocadherin beta-7-like</fullName>
    </submittedName>
</protein>
<keyword evidence="6 11" id="KW-0106">Calcium</keyword>
<dbReference type="PANTHER" id="PTHR24028:SF9">
    <property type="entry name" value="PROTOCADHERIN-18"/>
    <property type="match status" value="1"/>
</dbReference>
<dbReference type="InterPro" id="IPR013783">
    <property type="entry name" value="Ig-like_fold"/>
</dbReference>
<keyword evidence="5" id="KW-0677">Repeat</keyword>
<dbReference type="Gene3D" id="2.60.40.60">
    <property type="entry name" value="Cadherins"/>
    <property type="match status" value="1"/>
</dbReference>
<dbReference type="PROSITE" id="PS50268">
    <property type="entry name" value="CADHERIN_2"/>
    <property type="match status" value="1"/>
</dbReference>
<evidence type="ECO:0000256" key="9">
    <source>
        <dbReference type="ARBA" id="ARBA00023136"/>
    </source>
</evidence>
<dbReference type="GeneID" id="102209358"/>
<evidence type="ECO:0000256" key="1">
    <source>
        <dbReference type="ARBA" id="ARBA00004251"/>
    </source>
</evidence>
<keyword evidence="15" id="KW-1185">Reference proteome</keyword>
<feature type="domain" description="Cadherin" evidence="13">
    <location>
        <begin position="49"/>
        <end position="146"/>
    </location>
</feature>
<dbReference type="InterPro" id="IPR002126">
    <property type="entry name" value="Cadherin-like_dom"/>
</dbReference>
<dbReference type="InterPro" id="IPR020894">
    <property type="entry name" value="Cadherin_CS"/>
</dbReference>
<proteinExistence type="predicted"/>
<evidence type="ECO:0000256" key="6">
    <source>
        <dbReference type="ARBA" id="ARBA00022837"/>
    </source>
</evidence>
<keyword evidence="9 12" id="KW-0472">Membrane</keyword>
<evidence type="ECO:0000256" key="7">
    <source>
        <dbReference type="ARBA" id="ARBA00022889"/>
    </source>
</evidence>
<gene>
    <name evidence="16" type="primary">LOC102209358</name>
</gene>
<sequence length="375" mass="40721">KDAGKPALLSNAAVILNILDENDNPPVIVVPQLCNFTADVPASKFTEAGHLITVVRATDRDTGVNAELICSIVSGNEEGFFLIEPRTCEIHANASLDNVPHDHAELTVVVRDQGSESLSAKAVLKITFHETIENHGSVTDQGEPSLDVSVIIINSLRAICIALMFIMGVFASRWTPADKLNGRKVFVSVCFSVGGSDEQSNSYLIFGSGTKLYVTDKPTVKPEVTAYKAANSTSLGGRSALVCQASGMIPPLVQFSWKREKNGRLEDLPPAEVEQLEIKEPGRITSITVLDQGDIYSYKYLCEVNHEKGKVTGQNKIEIRGPSPPPPPPPRWFKERLLCLMYTVLIAKSLAYFCGLSLLGITRKKGRSTNSTPAN</sequence>
<evidence type="ECO:0000259" key="13">
    <source>
        <dbReference type="PROSITE" id="PS50268"/>
    </source>
</evidence>
<name>A0A9Y3W1C3_9CICH</name>
<accession>A0A9Y3W1C3</accession>
<feature type="non-terminal residue" evidence="16">
    <location>
        <position position="1"/>
    </location>
</feature>
<keyword evidence="3 12" id="KW-0812">Transmembrane</keyword>
<evidence type="ECO:0000256" key="5">
    <source>
        <dbReference type="ARBA" id="ARBA00022737"/>
    </source>
</evidence>
<dbReference type="GO" id="GO:0005886">
    <property type="term" value="C:plasma membrane"/>
    <property type="evidence" value="ECO:0007669"/>
    <property type="project" value="UniProtKB-SubCell"/>
</dbReference>
<feature type="domain" description="Ig-like" evidence="14">
    <location>
        <begin position="222"/>
        <end position="318"/>
    </location>
</feature>
<keyword evidence="7" id="KW-0130">Cell adhesion</keyword>
<dbReference type="GO" id="GO:0009653">
    <property type="term" value="P:anatomical structure morphogenesis"/>
    <property type="evidence" value="ECO:0007669"/>
    <property type="project" value="UniProtKB-ARBA"/>
</dbReference>
<dbReference type="Proteomes" id="UP000695023">
    <property type="component" value="Unplaced"/>
</dbReference>
<dbReference type="SMART" id="SM00112">
    <property type="entry name" value="CA"/>
    <property type="match status" value="1"/>
</dbReference>
<evidence type="ECO:0000256" key="2">
    <source>
        <dbReference type="ARBA" id="ARBA00022475"/>
    </source>
</evidence>
<evidence type="ECO:0000256" key="3">
    <source>
        <dbReference type="ARBA" id="ARBA00022692"/>
    </source>
</evidence>
<evidence type="ECO:0000313" key="15">
    <source>
        <dbReference type="Proteomes" id="UP000695023"/>
    </source>
</evidence>
<dbReference type="PANTHER" id="PTHR24028">
    <property type="entry name" value="CADHERIN-87A"/>
    <property type="match status" value="1"/>
</dbReference>
<keyword evidence="8 12" id="KW-1133">Transmembrane helix</keyword>
<evidence type="ECO:0000259" key="14">
    <source>
        <dbReference type="PROSITE" id="PS50835"/>
    </source>
</evidence>
<evidence type="ECO:0000256" key="8">
    <source>
        <dbReference type="ARBA" id="ARBA00022989"/>
    </source>
</evidence>
<dbReference type="InterPro" id="IPR015919">
    <property type="entry name" value="Cadherin-like_sf"/>
</dbReference>
<dbReference type="Pfam" id="PF00028">
    <property type="entry name" value="Cadherin"/>
    <property type="match status" value="1"/>
</dbReference>
<keyword evidence="10" id="KW-0325">Glycoprotein</keyword>
<dbReference type="SUPFAM" id="SSF48726">
    <property type="entry name" value="Immunoglobulin"/>
    <property type="match status" value="1"/>
</dbReference>
<dbReference type="InterPro" id="IPR036179">
    <property type="entry name" value="Ig-like_dom_sf"/>
</dbReference>
<evidence type="ECO:0000256" key="11">
    <source>
        <dbReference type="PROSITE-ProRule" id="PRU00043"/>
    </source>
</evidence>